<gene>
    <name evidence="7" type="ORF">DCAR_013750</name>
</gene>
<dbReference type="InterPro" id="IPR001245">
    <property type="entry name" value="Ser-Thr/Tyr_kinase_cat_dom"/>
</dbReference>
<dbReference type="PANTHER" id="PTHR47973">
    <property type="entry name" value="CYSTEINE-RICH RECEPTOR-LIKE PROTEIN KINASE 3"/>
    <property type="match status" value="1"/>
</dbReference>
<name>A0A165Y8M0_DAUCS</name>
<organism evidence="7">
    <name type="scientific">Daucus carota subsp. sativus</name>
    <name type="common">Carrot</name>
    <dbReference type="NCBI Taxonomy" id="79200"/>
    <lineage>
        <taxon>Eukaryota</taxon>
        <taxon>Viridiplantae</taxon>
        <taxon>Streptophyta</taxon>
        <taxon>Embryophyta</taxon>
        <taxon>Tracheophyta</taxon>
        <taxon>Spermatophyta</taxon>
        <taxon>Magnoliopsida</taxon>
        <taxon>eudicotyledons</taxon>
        <taxon>Gunneridae</taxon>
        <taxon>Pentapetalae</taxon>
        <taxon>asterids</taxon>
        <taxon>campanulids</taxon>
        <taxon>Apiales</taxon>
        <taxon>Apiaceae</taxon>
        <taxon>Apioideae</taxon>
        <taxon>Scandiceae</taxon>
        <taxon>Daucinae</taxon>
        <taxon>Daucus</taxon>
        <taxon>Daucus sect. Daucus</taxon>
    </lineage>
</organism>
<feature type="compositionally biased region" description="Polar residues" evidence="5">
    <location>
        <begin position="292"/>
        <end position="333"/>
    </location>
</feature>
<evidence type="ECO:0000256" key="3">
    <source>
        <dbReference type="ARBA" id="ARBA00022777"/>
    </source>
</evidence>
<comment type="caution">
    <text evidence="7">The sequence shown here is derived from an EMBL/GenBank/DDBJ whole genome shotgun (WGS) entry which is preliminary data.</text>
</comment>
<keyword evidence="2" id="KW-0547">Nucleotide-binding</keyword>
<keyword evidence="3" id="KW-0418">Kinase</keyword>
<dbReference type="GO" id="GO:0005524">
    <property type="term" value="F:ATP binding"/>
    <property type="evidence" value="ECO:0007669"/>
    <property type="project" value="UniProtKB-KW"/>
</dbReference>
<dbReference type="GO" id="GO:0002237">
    <property type="term" value="P:response to molecule of bacterial origin"/>
    <property type="evidence" value="ECO:0007669"/>
    <property type="project" value="EnsemblPlants"/>
</dbReference>
<protein>
    <recommendedName>
        <fullName evidence="6">Protein kinase domain-containing protein</fullName>
    </recommendedName>
</protein>
<dbReference type="SUPFAM" id="SSF56112">
    <property type="entry name" value="Protein kinase-like (PK-like)"/>
    <property type="match status" value="1"/>
</dbReference>
<keyword evidence="1" id="KW-0808">Transferase</keyword>
<dbReference type="Gramene" id="KZM98888">
    <property type="protein sequence ID" value="KZM98888"/>
    <property type="gene ID" value="DCAR_013750"/>
</dbReference>
<dbReference type="InterPro" id="IPR000719">
    <property type="entry name" value="Prot_kinase_dom"/>
</dbReference>
<evidence type="ECO:0000256" key="2">
    <source>
        <dbReference type="ARBA" id="ARBA00022741"/>
    </source>
</evidence>
<dbReference type="Gene3D" id="3.30.200.20">
    <property type="entry name" value="Phosphorylase Kinase, domain 1"/>
    <property type="match status" value="1"/>
</dbReference>
<dbReference type="GO" id="GO:0009625">
    <property type="term" value="P:response to insect"/>
    <property type="evidence" value="ECO:0007669"/>
    <property type="project" value="EnsemblPlants"/>
</dbReference>
<dbReference type="Pfam" id="PF07714">
    <property type="entry name" value="PK_Tyr_Ser-Thr"/>
    <property type="match status" value="1"/>
</dbReference>
<dbReference type="FunFam" id="3.30.200.20:FF:000225">
    <property type="entry name" value="cold-responsive protein kinase 1"/>
    <property type="match status" value="1"/>
</dbReference>
<dbReference type="GO" id="GO:0004674">
    <property type="term" value="F:protein serine/threonine kinase activity"/>
    <property type="evidence" value="ECO:0007669"/>
    <property type="project" value="EnsemblPlants"/>
</dbReference>
<dbReference type="InterPro" id="IPR052059">
    <property type="entry name" value="CR_Ser/Thr_kinase"/>
</dbReference>
<dbReference type="EMBL" id="LNRQ01000004">
    <property type="protein sequence ID" value="KZM98888.1"/>
    <property type="molecule type" value="Genomic_DNA"/>
</dbReference>
<evidence type="ECO:0000259" key="6">
    <source>
        <dbReference type="PROSITE" id="PS50011"/>
    </source>
</evidence>
<accession>A0A165Y8M0</accession>
<feature type="region of interest" description="Disordered" evidence="5">
    <location>
        <begin position="284"/>
        <end position="333"/>
    </location>
</feature>
<reference evidence="7" key="1">
    <citation type="journal article" date="2016" name="Nat. Genet.">
        <title>A high-quality carrot genome assembly provides new insights into carotenoid accumulation and asterid genome evolution.</title>
        <authorList>
            <person name="Iorizzo M."/>
            <person name="Ellison S."/>
            <person name="Senalik D."/>
            <person name="Zeng P."/>
            <person name="Satapoomin P."/>
            <person name="Huang J."/>
            <person name="Bowman M."/>
            <person name="Iovene M."/>
            <person name="Sanseverino W."/>
            <person name="Cavagnaro P."/>
            <person name="Yildiz M."/>
            <person name="Macko-Podgorni A."/>
            <person name="Moranska E."/>
            <person name="Grzebelus E."/>
            <person name="Grzebelus D."/>
            <person name="Ashrafi H."/>
            <person name="Zheng Z."/>
            <person name="Cheng S."/>
            <person name="Spooner D."/>
            <person name="Van Deynze A."/>
            <person name="Simon P."/>
        </authorList>
    </citation>
    <scope>NUCLEOTIDE SEQUENCE [LARGE SCALE GENOMIC DNA]</scope>
    <source>
        <tissue evidence="7">Leaf</tissue>
    </source>
</reference>
<dbReference type="Gene3D" id="1.10.510.10">
    <property type="entry name" value="Transferase(Phosphotransferase) domain 1"/>
    <property type="match status" value="1"/>
</dbReference>
<evidence type="ECO:0000256" key="4">
    <source>
        <dbReference type="ARBA" id="ARBA00022840"/>
    </source>
</evidence>
<dbReference type="AlphaFoldDB" id="A0A165Y8M0"/>
<dbReference type="PROSITE" id="PS50011">
    <property type="entry name" value="PROTEIN_KINASE_DOM"/>
    <property type="match status" value="1"/>
</dbReference>
<evidence type="ECO:0000256" key="5">
    <source>
        <dbReference type="SAM" id="MobiDB-lite"/>
    </source>
</evidence>
<evidence type="ECO:0000313" key="7">
    <source>
        <dbReference type="EMBL" id="KZM98888.1"/>
    </source>
</evidence>
<sequence>MPCLPFFCSRKLDPSKRFGELDEELSGVQGAKVYSYKELKIATDDFSEANKIGEGGFGPVFKGKLKNGDMVAIKVLSAKSAQGTQEFLTEIKVIADIEHENLVKLCGCCIENNQRILVYEYLENNSLAQTLLAKLIPDNMTHVSTRVAGTIGYLAPEYAIRGQLTRKADIYSFGVLLMEIVCGRCNTNTRLPVEEQYLLERTWDHYEKKKLFELVDVFLNGDFDAEEASNFLKIGLLCTQDSPKLRPTMSTVVKMLKGELNCNDRTICKPGLISDFMDLKIKSAPKPEPAMNKNSCTNTSSGLYSNDTTFSSKDSSHSTQPTMTFTAISDRSD</sequence>
<dbReference type="GO" id="GO:0050826">
    <property type="term" value="P:response to freezing"/>
    <property type="evidence" value="ECO:0007669"/>
    <property type="project" value="EnsemblPlants"/>
</dbReference>
<dbReference type="OMA" id="TQDVTKH"/>
<evidence type="ECO:0000256" key="1">
    <source>
        <dbReference type="ARBA" id="ARBA00022679"/>
    </source>
</evidence>
<dbReference type="InterPro" id="IPR011009">
    <property type="entry name" value="Kinase-like_dom_sf"/>
</dbReference>
<keyword evidence="4" id="KW-0067">ATP-binding</keyword>
<proteinExistence type="predicted"/>
<dbReference type="GO" id="GO:0005886">
    <property type="term" value="C:plasma membrane"/>
    <property type="evidence" value="ECO:0007669"/>
    <property type="project" value="EnsemblPlants"/>
</dbReference>
<feature type="domain" description="Protein kinase" evidence="6">
    <location>
        <begin position="46"/>
        <end position="333"/>
    </location>
</feature>